<dbReference type="EMBL" id="JAJSOF020000021">
    <property type="protein sequence ID" value="KAJ4436748.1"/>
    <property type="molecule type" value="Genomic_DNA"/>
</dbReference>
<organism evidence="1 2">
    <name type="scientific">Periplaneta americana</name>
    <name type="common">American cockroach</name>
    <name type="synonym">Blatta americana</name>
    <dbReference type="NCBI Taxonomy" id="6978"/>
    <lineage>
        <taxon>Eukaryota</taxon>
        <taxon>Metazoa</taxon>
        <taxon>Ecdysozoa</taxon>
        <taxon>Arthropoda</taxon>
        <taxon>Hexapoda</taxon>
        <taxon>Insecta</taxon>
        <taxon>Pterygota</taxon>
        <taxon>Neoptera</taxon>
        <taxon>Polyneoptera</taxon>
        <taxon>Dictyoptera</taxon>
        <taxon>Blattodea</taxon>
        <taxon>Blattoidea</taxon>
        <taxon>Blattidae</taxon>
        <taxon>Blattinae</taxon>
        <taxon>Periplaneta</taxon>
    </lineage>
</organism>
<dbReference type="Proteomes" id="UP001148838">
    <property type="component" value="Unassembled WGS sequence"/>
</dbReference>
<comment type="caution">
    <text evidence="1">The sequence shown here is derived from an EMBL/GenBank/DDBJ whole genome shotgun (WGS) entry which is preliminary data.</text>
</comment>
<dbReference type="InterPro" id="IPR036397">
    <property type="entry name" value="RNaseH_sf"/>
</dbReference>
<keyword evidence="2" id="KW-1185">Reference proteome</keyword>
<evidence type="ECO:0000313" key="1">
    <source>
        <dbReference type="EMBL" id="KAJ4436748.1"/>
    </source>
</evidence>
<sequence>MDLREVGYDDRDWINLAQDRDRWRAYMPKDPADAENSCDGLRLKKTLSAINHLTATFGERLIPHGGLIAWPPRSPDLTSCEFFIWGSMKDMVYSTPIEDEHTLSQPIMAAAEVIQTTPRIFQRSRERRHFVSWQKFSADALLLSQELSIAQRGAEV</sequence>
<gene>
    <name evidence="1" type="ORF">ANN_16880</name>
</gene>
<name>A0ABQ8SRX3_PERAM</name>
<dbReference type="PANTHER" id="PTHR47326:SF1">
    <property type="entry name" value="HTH PSQ-TYPE DOMAIN-CONTAINING PROTEIN"/>
    <property type="match status" value="1"/>
</dbReference>
<dbReference type="Gene3D" id="3.30.420.10">
    <property type="entry name" value="Ribonuclease H-like superfamily/Ribonuclease H"/>
    <property type="match status" value="1"/>
</dbReference>
<proteinExistence type="predicted"/>
<accession>A0ABQ8SRX3</accession>
<evidence type="ECO:0000313" key="2">
    <source>
        <dbReference type="Proteomes" id="UP001148838"/>
    </source>
</evidence>
<protein>
    <submittedName>
        <fullName evidence="1">Uncharacterized protein</fullName>
    </submittedName>
</protein>
<reference evidence="1 2" key="1">
    <citation type="journal article" date="2022" name="Allergy">
        <title>Genome assembly and annotation of Periplaneta americana reveal a comprehensive cockroach allergen profile.</title>
        <authorList>
            <person name="Wang L."/>
            <person name="Xiong Q."/>
            <person name="Saelim N."/>
            <person name="Wang L."/>
            <person name="Nong W."/>
            <person name="Wan A.T."/>
            <person name="Shi M."/>
            <person name="Liu X."/>
            <person name="Cao Q."/>
            <person name="Hui J.H.L."/>
            <person name="Sookrung N."/>
            <person name="Leung T.F."/>
            <person name="Tungtrongchitr A."/>
            <person name="Tsui S.K.W."/>
        </authorList>
    </citation>
    <scope>NUCLEOTIDE SEQUENCE [LARGE SCALE GENOMIC DNA]</scope>
    <source>
        <strain evidence="1">PWHHKU_190912</strain>
    </source>
</reference>
<dbReference type="PANTHER" id="PTHR47326">
    <property type="entry name" value="TRANSPOSABLE ELEMENT TC3 TRANSPOSASE-LIKE PROTEIN"/>
    <property type="match status" value="1"/>
</dbReference>